<gene>
    <name evidence="2" type="ORF">I4J89_30280</name>
</gene>
<dbReference type="SMART" id="SM00943">
    <property type="entry name" value="Prim-Pol"/>
    <property type="match status" value="1"/>
</dbReference>
<dbReference type="Proteomes" id="UP000598146">
    <property type="component" value="Unassembled WGS sequence"/>
</dbReference>
<proteinExistence type="predicted"/>
<accession>A0A931CE04</accession>
<evidence type="ECO:0000313" key="2">
    <source>
        <dbReference type="EMBL" id="MBG0565747.1"/>
    </source>
</evidence>
<keyword evidence="3" id="KW-1185">Reference proteome</keyword>
<protein>
    <submittedName>
        <fullName evidence="2">Bifunctional DNA primase/polymerase</fullName>
    </submittedName>
</protein>
<evidence type="ECO:0000313" key="3">
    <source>
        <dbReference type="Proteomes" id="UP000598146"/>
    </source>
</evidence>
<organism evidence="2 3">
    <name type="scientific">Actinoplanes aureus</name>
    <dbReference type="NCBI Taxonomy" id="2792083"/>
    <lineage>
        <taxon>Bacteria</taxon>
        <taxon>Bacillati</taxon>
        <taxon>Actinomycetota</taxon>
        <taxon>Actinomycetes</taxon>
        <taxon>Micromonosporales</taxon>
        <taxon>Micromonosporaceae</taxon>
        <taxon>Actinoplanes</taxon>
    </lineage>
</organism>
<feature type="domain" description="DNA primase/polymerase bifunctional N-terminal" evidence="1">
    <location>
        <begin position="27"/>
        <end position="178"/>
    </location>
</feature>
<dbReference type="RefSeq" id="WP_196417518.1">
    <property type="nucleotide sequence ID" value="NZ_JADQTO010000016.1"/>
</dbReference>
<dbReference type="Pfam" id="PF09250">
    <property type="entry name" value="Prim-Pol"/>
    <property type="match status" value="1"/>
</dbReference>
<name>A0A931CE04_9ACTN</name>
<dbReference type="AlphaFoldDB" id="A0A931CE04"/>
<comment type="caution">
    <text evidence="2">The sequence shown here is derived from an EMBL/GenBank/DDBJ whole genome shotgun (WGS) entry which is preliminary data.</text>
</comment>
<dbReference type="EMBL" id="JADQTO010000016">
    <property type="protein sequence ID" value="MBG0565747.1"/>
    <property type="molecule type" value="Genomic_DNA"/>
</dbReference>
<reference evidence="2" key="1">
    <citation type="submission" date="2020-11" db="EMBL/GenBank/DDBJ databases">
        <title>Isolation and identification of active actinomycetes.</title>
        <authorList>
            <person name="Sun X."/>
        </authorList>
    </citation>
    <scope>NUCLEOTIDE SEQUENCE</scope>
    <source>
        <strain evidence="2">NEAU-A11</strain>
    </source>
</reference>
<sequence>MQWTTSQPFVPPSLLDQLDRVRLRRAALRYAQHGWAVTPGSYLTGHRFHCGRPGCPITGCHPALDSWAESATGDPDRITGWWRRRPHSVLLTTGVSFDVLEVPRPLARRAAGLGPAAVTATGRWMLLVRPGCPLRPELDQRLDVIRHGVGSWIPAPPSRMVEGPVRWGVSPAQVEWRLPAAELVQERLVAALGPVREPGRPIVPRQLSTARRAA</sequence>
<dbReference type="InterPro" id="IPR015330">
    <property type="entry name" value="DNA_primase/pol_bifunc_N"/>
</dbReference>
<evidence type="ECO:0000259" key="1">
    <source>
        <dbReference type="SMART" id="SM00943"/>
    </source>
</evidence>